<sequence>MSTAFIDFDFTSLTAIQTAHNASYIHTSKLIQSHAATLSLDGPDTPPELLPEVSIELLRSLHESDPSAAETPLTFSKPSPPVPSRVQFVLYADKCPKTVENFLRLCDGTKGLGKASKKPLHYKGGRVHRIVEGYCVQWGDIVKGDGSSGDSIYGGKFNDEPQGLKLPITRGSLVMANSGKHSNTSQVFIVLSRDAERIKKNMQGKHVVFGHVIGFGEGDNVTSESAIEAANVMALFDNAKESTEVLIKDCGVY</sequence>
<dbReference type="InterPro" id="IPR002130">
    <property type="entry name" value="Cyclophilin-type_PPIase_dom"/>
</dbReference>
<dbReference type="GO" id="GO:0005737">
    <property type="term" value="C:cytoplasm"/>
    <property type="evidence" value="ECO:0007669"/>
    <property type="project" value="TreeGrafter"/>
</dbReference>
<keyword evidence="7" id="KW-1185">Reference proteome</keyword>
<evidence type="ECO:0000313" key="6">
    <source>
        <dbReference type="EMBL" id="ORY53696.1"/>
    </source>
</evidence>
<protein>
    <recommendedName>
        <fullName evidence="4">Peptidyl-prolyl cis-trans isomerase</fullName>
        <shortName evidence="4">PPIase</shortName>
        <ecNumber evidence="4">5.2.1.8</ecNumber>
    </recommendedName>
</protein>
<dbReference type="GO" id="GO:0003755">
    <property type="term" value="F:peptidyl-prolyl cis-trans isomerase activity"/>
    <property type="evidence" value="ECO:0007669"/>
    <property type="project" value="UniProtKB-UniRule"/>
</dbReference>
<dbReference type="PANTHER" id="PTHR11071:SF561">
    <property type="entry name" value="PEPTIDYL-PROLYL CIS-TRANS ISOMERASE D-RELATED"/>
    <property type="match status" value="1"/>
</dbReference>
<evidence type="ECO:0000313" key="7">
    <source>
        <dbReference type="Proteomes" id="UP000193642"/>
    </source>
</evidence>
<proteinExistence type="inferred from homology"/>
<comment type="function">
    <text evidence="4">PPIases accelerate the folding of proteins. It catalyzes the cis-trans isomerization of proline imidic peptide bonds in oligopeptides.</text>
</comment>
<comment type="similarity">
    <text evidence="4">Belongs to the cyclophilin-type PPIase family.</text>
</comment>
<dbReference type="Proteomes" id="UP000193642">
    <property type="component" value="Unassembled WGS sequence"/>
</dbReference>
<dbReference type="PRINTS" id="PR00153">
    <property type="entry name" value="CSAPPISMRASE"/>
</dbReference>
<dbReference type="AlphaFoldDB" id="A0A1Y2D3L4"/>
<keyword evidence="2 4" id="KW-0697">Rotamase</keyword>
<name>A0A1Y2D3L4_9FUNG</name>
<dbReference type="PROSITE" id="PS50072">
    <property type="entry name" value="CSA_PPIASE_2"/>
    <property type="match status" value="1"/>
</dbReference>
<dbReference type="EC" id="5.2.1.8" evidence="4"/>
<reference evidence="6 7" key="1">
    <citation type="submission" date="2016-07" db="EMBL/GenBank/DDBJ databases">
        <title>Pervasive Adenine N6-methylation of Active Genes in Fungi.</title>
        <authorList>
            <consortium name="DOE Joint Genome Institute"/>
            <person name="Mondo S.J."/>
            <person name="Dannebaum R.O."/>
            <person name="Kuo R.C."/>
            <person name="Labutti K."/>
            <person name="Haridas S."/>
            <person name="Kuo A."/>
            <person name="Salamov A."/>
            <person name="Ahrendt S.R."/>
            <person name="Lipzen A."/>
            <person name="Sullivan W."/>
            <person name="Andreopoulos W.B."/>
            <person name="Clum A."/>
            <person name="Lindquist E."/>
            <person name="Daum C."/>
            <person name="Ramamoorthy G.K."/>
            <person name="Gryganskyi A."/>
            <person name="Culley D."/>
            <person name="Magnuson J.K."/>
            <person name="James T.Y."/>
            <person name="O'Malley M.A."/>
            <person name="Stajich J.E."/>
            <person name="Spatafora J.W."/>
            <person name="Visel A."/>
            <person name="Grigoriev I.V."/>
        </authorList>
    </citation>
    <scope>NUCLEOTIDE SEQUENCE [LARGE SCALE GENOMIC DNA]</scope>
    <source>
        <strain evidence="6 7">JEL800</strain>
    </source>
</reference>
<gene>
    <name evidence="6" type="ORF">BCR33DRAFT_711050</name>
</gene>
<dbReference type="InterPro" id="IPR029000">
    <property type="entry name" value="Cyclophilin-like_dom_sf"/>
</dbReference>
<feature type="domain" description="PPIase cyclophilin-type" evidence="5">
    <location>
        <begin position="84"/>
        <end position="252"/>
    </location>
</feature>
<accession>A0A1Y2D3L4</accession>
<keyword evidence="3 4" id="KW-0413">Isomerase</keyword>
<dbReference type="SUPFAM" id="SSF50891">
    <property type="entry name" value="Cyclophilin-like"/>
    <property type="match status" value="1"/>
</dbReference>
<evidence type="ECO:0000256" key="3">
    <source>
        <dbReference type="ARBA" id="ARBA00023235"/>
    </source>
</evidence>
<evidence type="ECO:0000256" key="2">
    <source>
        <dbReference type="ARBA" id="ARBA00023110"/>
    </source>
</evidence>
<dbReference type="STRING" id="329046.A0A1Y2D3L4"/>
<dbReference type="Pfam" id="PF00160">
    <property type="entry name" value="Pro_isomerase"/>
    <property type="match status" value="1"/>
</dbReference>
<dbReference type="OrthoDB" id="193499at2759"/>
<evidence type="ECO:0000256" key="1">
    <source>
        <dbReference type="ARBA" id="ARBA00000971"/>
    </source>
</evidence>
<evidence type="ECO:0000259" key="5">
    <source>
        <dbReference type="PROSITE" id="PS50072"/>
    </source>
</evidence>
<dbReference type="EMBL" id="MCGO01000001">
    <property type="protein sequence ID" value="ORY53696.1"/>
    <property type="molecule type" value="Genomic_DNA"/>
</dbReference>
<comment type="caution">
    <text evidence="6">The sequence shown here is derived from an EMBL/GenBank/DDBJ whole genome shotgun (WGS) entry which is preliminary data.</text>
</comment>
<comment type="catalytic activity">
    <reaction evidence="1 4">
        <text>[protein]-peptidylproline (omega=180) = [protein]-peptidylproline (omega=0)</text>
        <dbReference type="Rhea" id="RHEA:16237"/>
        <dbReference type="Rhea" id="RHEA-COMP:10747"/>
        <dbReference type="Rhea" id="RHEA-COMP:10748"/>
        <dbReference type="ChEBI" id="CHEBI:83833"/>
        <dbReference type="ChEBI" id="CHEBI:83834"/>
        <dbReference type="EC" id="5.2.1.8"/>
    </reaction>
</comment>
<dbReference type="GO" id="GO:0016018">
    <property type="term" value="F:cyclosporin A binding"/>
    <property type="evidence" value="ECO:0007669"/>
    <property type="project" value="TreeGrafter"/>
</dbReference>
<organism evidence="6 7">
    <name type="scientific">Rhizoclosmatium globosum</name>
    <dbReference type="NCBI Taxonomy" id="329046"/>
    <lineage>
        <taxon>Eukaryota</taxon>
        <taxon>Fungi</taxon>
        <taxon>Fungi incertae sedis</taxon>
        <taxon>Chytridiomycota</taxon>
        <taxon>Chytridiomycota incertae sedis</taxon>
        <taxon>Chytridiomycetes</taxon>
        <taxon>Chytridiales</taxon>
        <taxon>Chytriomycetaceae</taxon>
        <taxon>Rhizoclosmatium</taxon>
    </lineage>
</organism>
<dbReference type="PANTHER" id="PTHR11071">
    <property type="entry name" value="PEPTIDYL-PROLYL CIS-TRANS ISOMERASE"/>
    <property type="match status" value="1"/>
</dbReference>
<evidence type="ECO:0000256" key="4">
    <source>
        <dbReference type="RuleBase" id="RU363019"/>
    </source>
</evidence>
<dbReference type="GO" id="GO:0006457">
    <property type="term" value="P:protein folding"/>
    <property type="evidence" value="ECO:0007669"/>
    <property type="project" value="TreeGrafter"/>
</dbReference>
<dbReference type="Gene3D" id="2.40.100.10">
    <property type="entry name" value="Cyclophilin-like"/>
    <property type="match status" value="1"/>
</dbReference>